<dbReference type="RefSeq" id="WP_168548442.1">
    <property type="nucleotide sequence ID" value="NZ_JAAXPR010000003.1"/>
</dbReference>
<dbReference type="Proteomes" id="UP000522720">
    <property type="component" value="Unassembled WGS sequence"/>
</dbReference>
<name>A0A7X6S107_9STRE</name>
<proteinExistence type="predicted"/>
<reference evidence="1 2" key="1">
    <citation type="submission" date="2020-04" db="EMBL/GenBank/DDBJ databases">
        <title>MicrobeNet Type strains.</title>
        <authorList>
            <person name="Nicholson A.C."/>
        </authorList>
    </citation>
    <scope>NUCLEOTIDE SEQUENCE [LARGE SCALE GENOMIC DNA]</scope>
    <source>
        <strain evidence="1 2">CCUG 69612</strain>
    </source>
</reference>
<keyword evidence="2" id="KW-1185">Reference proteome</keyword>
<accession>A0A7X6S107</accession>
<dbReference type="AlphaFoldDB" id="A0A7X6S107"/>
<comment type="caution">
    <text evidence="1">The sequence shown here is derived from an EMBL/GenBank/DDBJ whole genome shotgun (WGS) entry which is preliminary data.</text>
</comment>
<organism evidence="1 2">
    <name type="scientific">Streptococcus ovuberis</name>
    <dbReference type="NCBI Taxonomy" id="1936207"/>
    <lineage>
        <taxon>Bacteria</taxon>
        <taxon>Bacillati</taxon>
        <taxon>Bacillota</taxon>
        <taxon>Bacilli</taxon>
        <taxon>Lactobacillales</taxon>
        <taxon>Streptococcaceae</taxon>
        <taxon>Streptococcus</taxon>
    </lineage>
</organism>
<protein>
    <submittedName>
        <fullName evidence="1">Uncharacterized protein</fullName>
    </submittedName>
</protein>
<evidence type="ECO:0000313" key="2">
    <source>
        <dbReference type="Proteomes" id="UP000522720"/>
    </source>
</evidence>
<gene>
    <name evidence="1" type="ORF">HF992_02250</name>
</gene>
<dbReference type="EMBL" id="JAAXPR010000003">
    <property type="protein sequence ID" value="NKZ19681.1"/>
    <property type="molecule type" value="Genomic_DNA"/>
</dbReference>
<sequence length="47" mass="5703">MMKKVFDEVSLFLEFQQKTVDDFLAHIAQYDEEQSDYLLRQGYKLNK</sequence>
<evidence type="ECO:0000313" key="1">
    <source>
        <dbReference type="EMBL" id="NKZ19681.1"/>
    </source>
</evidence>